<sequence>MLLDIRQDPIASEEAVAHVSHAGAGAVTTFLGVVREQNEGRAVVKLEYQAYLPMARAELARIAAEIEGEIPGVQLAALHRVGALSVSDIAVVCAASAPHRDEAFRACRLLIDRIKERVPIWKREYGPHGAWWVGWVDARCSPDHDHAAHEHADHDHAAHEHADHDHAAHEHAPHEHADHEA</sequence>
<dbReference type="EC" id="2.8.1.12" evidence="3"/>
<evidence type="ECO:0000313" key="13">
    <source>
        <dbReference type="EMBL" id="WXB17058.1"/>
    </source>
</evidence>
<dbReference type="InterPro" id="IPR003448">
    <property type="entry name" value="Mopterin_biosynth_MoaE"/>
</dbReference>
<evidence type="ECO:0000256" key="7">
    <source>
        <dbReference type="ARBA" id="ARBA00029745"/>
    </source>
</evidence>
<keyword evidence="14" id="KW-1185">Reference proteome</keyword>
<evidence type="ECO:0000256" key="9">
    <source>
        <dbReference type="ARBA" id="ARBA00030781"/>
    </source>
</evidence>
<dbReference type="Proteomes" id="UP001370348">
    <property type="component" value="Chromosome"/>
</dbReference>
<evidence type="ECO:0000256" key="10">
    <source>
        <dbReference type="ARBA" id="ARBA00032474"/>
    </source>
</evidence>
<comment type="pathway">
    <text evidence="1">Cofactor biosynthesis; molybdopterin biosynthesis.</text>
</comment>
<dbReference type="Pfam" id="PF02391">
    <property type="entry name" value="MoaE"/>
    <property type="match status" value="1"/>
</dbReference>
<dbReference type="Gene3D" id="3.90.1170.40">
    <property type="entry name" value="Molybdopterin biosynthesis MoaE subunit"/>
    <property type="match status" value="1"/>
</dbReference>
<evidence type="ECO:0000256" key="5">
    <source>
        <dbReference type="ARBA" id="ARBA00023150"/>
    </source>
</evidence>
<gene>
    <name evidence="13" type="ORF">LZC94_07225</name>
</gene>
<evidence type="ECO:0000256" key="12">
    <source>
        <dbReference type="SAM" id="MobiDB-lite"/>
    </source>
</evidence>
<protein>
    <recommendedName>
        <fullName evidence="4">Molybdopterin synthase catalytic subunit</fullName>
        <ecNumber evidence="3">2.8.1.12</ecNumber>
    </recommendedName>
    <alternativeName>
        <fullName evidence="9">MPT synthase subunit 2</fullName>
    </alternativeName>
    <alternativeName>
        <fullName evidence="7">Molybdenum cofactor biosynthesis protein E</fullName>
    </alternativeName>
    <alternativeName>
        <fullName evidence="8">Molybdopterin-converting factor large subunit</fullName>
    </alternativeName>
    <alternativeName>
        <fullName evidence="10">Molybdopterin-converting factor subunit 2</fullName>
    </alternativeName>
</protein>
<accession>A0ABZ2M1S3</accession>
<comment type="catalytic activity">
    <reaction evidence="11">
        <text>2 [molybdopterin-synthase sulfur-carrier protein]-C-terminal-Gly-aminoethanethioate + cyclic pyranopterin phosphate + H2O = molybdopterin + 2 [molybdopterin-synthase sulfur-carrier protein]-C-terminal Gly-Gly + 2 H(+)</text>
        <dbReference type="Rhea" id="RHEA:26333"/>
        <dbReference type="Rhea" id="RHEA-COMP:12202"/>
        <dbReference type="Rhea" id="RHEA-COMP:19907"/>
        <dbReference type="ChEBI" id="CHEBI:15377"/>
        <dbReference type="ChEBI" id="CHEBI:15378"/>
        <dbReference type="ChEBI" id="CHEBI:58698"/>
        <dbReference type="ChEBI" id="CHEBI:59648"/>
        <dbReference type="ChEBI" id="CHEBI:90778"/>
        <dbReference type="ChEBI" id="CHEBI:232372"/>
        <dbReference type="EC" id="2.8.1.12"/>
    </reaction>
</comment>
<dbReference type="PANTHER" id="PTHR23404">
    <property type="entry name" value="MOLYBDOPTERIN SYNTHASE RELATED"/>
    <property type="match status" value="1"/>
</dbReference>
<evidence type="ECO:0000256" key="3">
    <source>
        <dbReference type="ARBA" id="ARBA00011950"/>
    </source>
</evidence>
<dbReference type="SUPFAM" id="SSF54690">
    <property type="entry name" value="Molybdopterin synthase subunit MoaE"/>
    <property type="match status" value="1"/>
</dbReference>
<evidence type="ECO:0000313" key="14">
    <source>
        <dbReference type="Proteomes" id="UP001370348"/>
    </source>
</evidence>
<evidence type="ECO:0000256" key="4">
    <source>
        <dbReference type="ARBA" id="ARBA00013858"/>
    </source>
</evidence>
<feature type="region of interest" description="Disordered" evidence="12">
    <location>
        <begin position="144"/>
        <end position="181"/>
    </location>
</feature>
<dbReference type="CDD" id="cd00756">
    <property type="entry name" value="MoaE"/>
    <property type="match status" value="1"/>
</dbReference>
<evidence type="ECO:0000256" key="8">
    <source>
        <dbReference type="ARBA" id="ARBA00030407"/>
    </source>
</evidence>
<dbReference type="EMBL" id="CP089984">
    <property type="protein sequence ID" value="WXB17058.1"/>
    <property type="molecule type" value="Genomic_DNA"/>
</dbReference>
<evidence type="ECO:0000256" key="2">
    <source>
        <dbReference type="ARBA" id="ARBA00005426"/>
    </source>
</evidence>
<dbReference type="RefSeq" id="WP_394826687.1">
    <property type="nucleotide sequence ID" value="NZ_CP089984.1"/>
</dbReference>
<organism evidence="13 14">
    <name type="scientific">Pendulispora albinea</name>
    <dbReference type="NCBI Taxonomy" id="2741071"/>
    <lineage>
        <taxon>Bacteria</taxon>
        <taxon>Pseudomonadati</taxon>
        <taxon>Myxococcota</taxon>
        <taxon>Myxococcia</taxon>
        <taxon>Myxococcales</taxon>
        <taxon>Sorangiineae</taxon>
        <taxon>Pendulisporaceae</taxon>
        <taxon>Pendulispora</taxon>
    </lineage>
</organism>
<evidence type="ECO:0000256" key="1">
    <source>
        <dbReference type="ARBA" id="ARBA00005046"/>
    </source>
</evidence>
<name>A0ABZ2M1S3_9BACT</name>
<reference evidence="13 14" key="1">
    <citation type="submission" date="2021-12" db="EMBL/GenBank/DDBJ databases">
        <title>Discovery of the Pendulisporaceae a myxobacterial family with distinct sporulation behavior and unique specialized metabolism.</title>
        <authorList>
            <person name="Garcia R."/>
            <person name="Popoff A."/>
            <person name="Bader C.D."/>
            <person name="Loehr J."/>
            <person name="Walesch S."/>
            <person name="Walt C."/>
            <person name="Boldt J."/>
            <person name="Bunk B."/>
            <person name="Haeckl F.J.F.P.J."/>
            <person name="Gunesch A.P."/>
            <person name="Birkelbach J."/>
            <person name="Nuebel U."/>
            <person name="Pietschmann T."/>
            <person name="Bach T."/>
            <person name="Mueller R."/>
        </authorList>
    </citation>
    <scope>NUCLEOTIDE SEQUENCE [LARGE SCALE GENOMIC DNA]</scope>
    <source>
        <strain evidence="13 14">MSr11954</strain>
    </source>
</reference>
<evidence type="ECO:0000256" key="6">
    <source>
        <dbReference type="ARBA" id="ARBA00026066"/>
    </source>
</evidence>
<proteinExistence type="inferred from homology"/>
<comment type="similarity">
    <text evidence="2">Belongs to the MoaE family.</text>
</comment>
<comment type="subunit">
    <text evidence="6">Heterotetramer of 2 MoaD subunits and 2 MoaE subunits. Also stable as homodimer. The enzyme changes between these two forms during catalysis.</text>
</comment>
<dbReference type="InterPro" id="IPR036563">
    <property type="entry name" value="MoaE_sf"/>
</dbReference>
<evidence type="ECO:0000256" key="11">
    <source>
        <dbReference type="ARBA" id="ARBA00049878"/>
    </source>
</evidence>
<keyword evidence="5" id="KW-0501">Molybdenum cofactor biosynthesis</keyword>